<protein>
    <submittedName>
        <fullName evidence="3">GIY-YIG nuclease superfamily protein</fullName>
    </submittedName>
</protein>
<dbReference type="PATRIC" id="fig|1872076.5.peg.1175"/>
<proteinExistence type="inferred from homology"/>
<name>A0A1E3XFZ3_9BACT</name>
<evidence type="ECO:0000313" key="4">
    <source>
        <dbReference type="Proteomes" id="UP000094056"/>
    </source>
</evidence>
<gene>
    <name evidence="3" type="ORF">SCARUB_01015</name>
</gene>
<evidence type="ECO:0000313" key="3">
    <source>
        <dbReference type="EMBL" id="ODS33854.1"/>
    </source>
</evidence>
<dbReference type="PROSITE" id="PS50164">
    <property type="entry name" value="GIY_YIG"/>
    <property type="match status" value="1"/>
</dbReference>
<comment type="similarity">
    <text evidence="1">Belongs to the UPF0213 family.</text>
</comment>
<organism evidence="3 4">
    <name type="scientific">Candidatus Scalindua rubra</name>
    <dbReference type="NCBI Taxonomy" id="1872076"/>
    <lineage>
        <taxon>Bacteria</taxon>
        <taxon>Pseudomonadati</taxon>
        <taxon>Planctomycetota</taxon>
        <taxon>Candidatus Brocadiia</taxon>
        <taxon>Candidatus Brocadiales</taxon>
        <taxon>Candidatus Scalinduaceae</taxon>
        <taxon>Candidatus Scalindua</taxon>
    </lineage>
</organism>
<dbReference type="PANTHER" id="PTHR34477:SF1">
    <property type="entry name" value="UPF0213 PROTEIN YHBQ"/>
    <property type="match status" value="1"/>
</dbReference>
<accession>A0A1E3XFZ3</accession>
<dbReference type="SUPFAM" id="SSF82771">
    <property type="entry name" value="GIY-YIG endonuclease"/>
    <property type="match status" value="1"/>
</dbReference>
<reference evidence="3 4" key="1">
    <citation type="submission" date="2016-07" db="EMBL/GenBank/DDBJ databases">
        <title>Draft genome of Scalindua rubra, obtained from a brine-seawater interface in the Red Sea, sheds light on salt adaptation in anammox bacteria.</title>
        <authorList>
            <person name="Speth D.R."/>
            <person name="Lagkouvardos I."/>
            <person name="Wang Y."/>
            <person name="Qian P.-Y."/>
            <person name="Dutilh B.E."/>
            <person name="Jetten M.S."/>
        </authorList>
    </citation>
    <scope>NUCLEOTIDE SEQUENCE [LARGE SCALE GENOMIC DNA]</scope>
    <source>
        <strain evidence="3">BSI-1</strain>
    </source>
</reference>
<dbReference type="Pfam" id="PF01541">
    <property type="entry name" value="GIY-YIG"/>
    <property type="match status" value="1"/>
</dbReference>
<comment type="caution">
    <text evidence="3">The sequence shown here is derived from an EMBL/GenBank/DDBJ whole genome shotgun (WGS) entry which is preliminary data.</text>
</comment>
<dbReference type="InterPro" id="IPR000305">
    <property type="entry name" value="GIY-YIG_endonuc"/>
</dbReference>
<dbReference type="AlphaFoldDB" id="A0A1E3XFZ3"/>
<evidence type="ECO:0000256" key="1">
    <source>
        <dbReference type="ARBA" id="ARBA00007435"/>
    </source>
</evidence>
<sequence>MHYVYIIKSIKTKKIYIGYTSDLKRRLKEHNEGKNYTTLRMLPIELVYYEAYKSKEDAKNREKQLKRYGNALLFLKKRIKKCLL</sequence>
<feature type="domain" description="GIY-YIG" evidence="2">
    <location>
        <begin position="1"/>
        <end position="76"/>
    </location>
</feature>
<dbReference type="SMART" id="SM00465">
    <property type="entry name" value="GIYc"/>
    <property type="match status" value="1"/>
</dbReference>
<dbReference type="PANTHER" id="PTHR34477">
    <property type="entry name" value="UPF0213 PROTEIN YHBQ"/>
    <property type="match status" value="1"/>
</dbReference>
<dbReference type="InterPro" id="IPR050190">
    <property type="entry name" value="UPF0213_domain"/>
</dbReference>
<dbReference type="Gene3D" id="3.40.1440.10">
    <property type="entry name" value="GIY-YIG endonuclease"/>
    <property type="match status" value="1"/>
</dbReference>
<evidence type="ECO:0000259" key="2">
    <source>
        <dbReference type="PROSITE" id="PS50164"/>
    </source>
</evidence>
<dbReference type="InterPro" id="IPR035901">
    <property type="entry name" value="GIY-YIG_endonuc_sf"/>
</dbReference>
<dbReference type="Proteomes" id="UP000094056">
    <property type="component" value="Unassembled WGS sequence"/>
</dbReference>
<dbReference type="EMBL" id="MAYW01000018">
    <property type="protein sequence ID" value="ODS33854.1"/>
    <property type="molecule type" value="Genomic_DNA"/>
</dbReference>